<dbReference type="InterPro" id="IPR056095">
    <property type="entry name" value="DUF7678"/>
</dbReference>
<dbReference type="EMBL" id="VSSQ01105657">
    <property type="protein sequence ID" value="MPN45621.1"/>
    <property type="molecule type" value="Genomic_DNA"/>
</dbReference>
<name>A0A645I2U0_9ZZZZ</name>
<dbReference type="AlphaFoldDB" id="A0A645I2U0"/>
<comment type="caution">
    <text evidence="2">The sequence shown here is derived from an EMBL/GenBank/DDBJ whole genome shotgun (WGS) entry which is preliminary data.</text>
</comment>
<accession>A0A645I2U0</accession>
<organism evidence="2">
    <name type="scientific">bioreactor metagenome</name>
    <dbReference type="NCBI Taxonomy" id="1076179"/>
    <lineage>
        <taxon>unclassified sequences</taxon>
        <taxon>metagenomes</taxon>
        <taxon>ecological metagenomes</taxon>
    </lineage>
</organism>
<gene>
    <name evidence="2" type="ORF">SDC9_193189</name>
</gene>
<protein>
    <recommendedName>
        <fullName evidence="1">DUF7678 domain-containing protein</fullName>
    </recommendedName>
</protein>
<evidence type="ECO:0000259" key="1">
    <source>
        <dbReference type="Pfam" id="PF24726"/>
    </source>
</evidence>
<evidence type="ECO:0000313" key="2">
    <source>
        <dbReference type="EMBL" id="MPN45621.1"/>
    </source>
</evidence>
<dbReference type="Pfam" id="PF24726">
    <property type="entry name" value="DUF7678"/>
    <property type="match status" value="1"/>
</dbReference>
<proteinExistence type="predicted"/>
<feature type="domain" description="DUF7678" evidence="1">
    <location>
        <begin position="1"/>
        <end position="80"/>
    </location>
</feature>
<reference evidence="2" key="1">
    <citation type="submission" date="2019-08" db="EMBL/GenBank/DDBJ databases">
        <authorList>
            <person name="Kucharzyk K."/>
            <person name="Murdoch R.W."/>
            <person name="Higgins S."/>
            <person name="Loffler F."/>
        </authorList>
    </citation>
    <scope>NUCLEOTIDE SEQUENCE</scope>
</reference>
<sequence length="80" mass="9313">MWSEGILKGPATGNRYKYWVKHYEEPSEVFGIDGGKISKLTIRKLNDSRDIVNYDRGWDVHCPDDYEVKAVYAAILEKYN</sequence>